<dbReference type="EMBL" id="PYDT01000008">
    <property type="protein sequence ID" value="THU53283.1"/>
    <property type="molecule type" value="Genomic_DNA"/>
</dbReference>
<dbReference type="PANTHER" id="PTHR35296:SF8">
    <property type="entry name" value="SMALL AUXIN-UP RNA-RELATED"/>
    <property type="match status" value="1"/>
</dbReference>
<dbReference type="AlphaFoldDB" id="A0A4S8IWR9"/>
<name>A0A4S8IWR9_MUSBA</name>
<evidence type="ECO:0000313" key="3">
    <source>
        <dbReference type="Proteomes" id="UP000317650"/>
    </source>
</evidence>
<comment type="caution">
    <text evidence="2">The sequence shown here is derived from an EMBL/GenBank/DDBJ whole genome shotgun (WGS) entry which is preliminary data.</text>
</comment>
<evidence type="ECO:0000313" key="2">
    <source>
        <dbReference type="EMBL" id="THU53283.1"/>
    </source>
</evidence>
<sequence>MAGKLLRKLKDMLKHRPHSSHHRLTAAGPSSDAACRVASMDGGDKQGDGLHLVYVGKSRRRYLISSDVIDHPLFQIIAQRHADGDSSGGAGTVVGCEVVLFEHLLWMLVNADLQPDSVDELVEYYTC</sequence>
<dbReference type="GO" id="GO:0009733">
    <property type="term" value="P:response to auxin"/>
    <property type="evidence" value="ECO:0007669"/>
    <property type="project" value="InterPro"/>
</dbReference>
<dbReference type="InterPro" id="IPR003676">
    <property type="entry name" value="SAUR_fam"/>
</dbReference>
<dbReference type="Proteomes" id="UP000317650">
    <property type="component" value="Chromosome 10"/>
</dbReference>
<comment type="similarity">
    <text evidence="1">Belongs to the ARG7 family.</text>
</comment>
<protein>
    <submittedName>
        <fullName evidence="2">Uncharacterized protein</fullName>
    </submittedName>
</protein>
<gene>
    <name evidence="2" type="ORF">C4D60_Mb10t12790</name>
</gene>
<dbReference type="PANTHER" id="PTHR35296">
    <property type="entry name" value="EXPRESSED PROTEIN"/>
    <property type="match status" value="1"/>
</dbReference>
<organism evidence="2 3">
    <name type="scientific">Musa balbisiana</name>
    <name type="common">Banana</name>
    <dbReference type="NCBI Taxonomy" id="52838"/>
    <lineage>
        <taxon>Eukaryota</taxon>
        <taxon>Viridiplantae</taxon>
        <taxon>Streptophyta</taxon>
        <taxon>Embryophyta</taxon>
        <taxon>Tracheophyta</taxon>
        <taxon>Spermatophyta</taxon>
        <taxon>Magnoliopsida</taxon>
        <taxon>Liliopsida</taxon>
        <taxon>Zingiberales</taxon>
        <taxon>Musaceae</taxon>
        <taxon>Musa</taxon>
    </lineage>
</organism>
<evidence type="ECO:0000256" key="1">
    <source>
        <dbReference type="ARBA" id="ARBA00006974"/>
    </source>
</evidence>
<dbReference type="Pfam" id="PF02519">
    <property type="entry name" value="Auxin_inducible"/>
    <property type="match status" value="1"/>
</dbReference>
<reference evidence="2 3" key="1">
    <citation type="journal article" date="2019" name="Nat. Plants">
        <title>Genome sequencing of Musa balbisiana reveals subgenome evolution and function divergence in polyploid bananas.</title>
        <authorList>
            <person name="Yao X."/>
        </authorList>
    </citation>
    <scope>NUCLEOTIDE SEQUENCE [LARGE SCALE GENOMIC DNA]</scope>
    <source>
        <strain evidence="3">cv. DH-PKW</strain>
        <tissue evidence="2">Leaves</tissue>
    </source>
</reference>
<accession>A0A4S8IWR9</accession>
<proteinExistence type="inferred from homology"/>
<keyword evidence="3" id="KW-1185">Reference proteome</keyword>